<feature type="transmembrane region" description="Helical" evidence="1">
    <location>
        <begin position="85"/>
        <end position="102"/>
    </location>
</feature>
<proteinExistence type="predicted"/>
<dbReference type="SUPFAM" id="SSF48317">
    <property type="entry name" value="Acid phosphatase/Vanadium-dependent haloperoxidase"/>
    <property type="match status" value="1"/>
</dbReference>
<sequence length="217" mass="24310">MQKFIFEMRSIGFFFLVISFLIITALVYAEITEQFDISVITYFQSISGNSTLDTSMWAITEIGGIIPIMVFCFVMFVWRRTRRMGLIMLLAVIIATVASGYFKDYIVERPRPDLEYIGTELPLEIEHDTSVLGGKGSFPSGHAARASVIAFVLGLALSERFPRGWLLLWIFPVSVGLSRIYVLQHYPMDVIGGILFGMIIATILASRLSISKSTSKT</sequence>
<organism evidence="3">
    <name type="scientific">marine metagenome</name>
    <dbReference type="NCBI Taxonomy" id="408172"/>
    <lineage>
        <taxon>unclassified sequences</taxon>
        <taxon>metagenomes</taxon>
        <taxon>ecological metagenomes</taxon>
    </lineage>
</organism>
<evidence type="ECO:0000259" key="2">
    <source>
        <dbReference type="SMART" id="SM00014"/>
    </source>
</evidence>
<dbReference type="AlphaFoldDB" id="A0A381X8D0"/>
<feature type="transmembrane region" description="Helical" evidence="1">
    <location>
        <begin position="190"/>
        <end position="210"/>
    </location>
</feature>
<keyword evidence="1" id="KW-0812">Transmembrane</keyword>
<protein>
    <recommendedName>
        <fullName evidence="2">Phosphatidic acid phosphatase type 2/haloperoxidase domain-containing protein</fullName>
    </recommendedName>
</protein>
<feature type="transmembrane region" description="Helical" evidence="1">
    <location>
        <begin position="142"/>
        <end position="158"/>
    </location>
</feature>
<dbReference type="PANTHER" id="PTHR14969">
    <property type="entry name" value="SPHINGOSINE-1-PHOSPHATE PHOSPHOHYDROLASE"/>
    <property type="match status" value="1"/>
</dbReference>
<dbReference type="Pfam" id="PF01569">
    <property type="entry name" value="PAP2"/>
    <property type="match status" value="1"/>
</dbReference>
<name>A0A381X8D0_9ZZZZ</name>
<feature type="transmembrane region" description="Helical" evidence="1">
    <location>
        <begin position="56"/>
        <end position="78"/>
    </location>
</feature>
<gene>
    <name evidence="3" type="ORF">METZ01_LOCUS113782</name>
</gene>
<feature type="transmembrane region" description="Helical" evidence="1">
    <location>
        <begin position="165"/>
        <end position="184"/>
    </location>
</feature>
<dbReference type="InterPro" id="IPR036938">
    <property type="entry name" value="PAP2/HPO_sf"/>
</dbReference>
<keyword evidence="1" id="KW-0472">Membrane</keyword>
<dbReference type="PANTHER" id="PTHR14969:SF13">
    <property type="entry name" value="AT30094P"/>
    <property type="match status" value="1"/>
</dbReference>
<accession>A0A381X8D0</accession>
<evidence type="ECO:0000256" key="1">
    <source>
        <dbReference type="SAM" id="Phobius"/>
    </source>
</evidence>
<feature type="domain" description="Phosphatidic acid phosphatase type 2/haloperoxidase" evidence="2">
    <location>
        <begin position="84"/>
        <end position="205"/>
    </location>
</feature>
<dbReference type="GO" id="GO:0042392">
    <property type="term" value="F:sphingosine-1-phosphate phosphatase activity"/>
    <property type="evidence" value="ECO:0007669"/>
    <property type="project" value="TreeGrafter"/>
</dbReference>
<keyword evidence="1" id="KW-1133">Transmembrane helix</keyword>
<dbReference type="SMART" id="SM00014">
    <property type="entry name" value="acidPPc"/>
    <property type="match status" value="1"/>
</dbReference>
<dbReference type="InterPro" id="IPR000326">
    <property type="entry name" value="PAP2/HPO"/>
</dbReference>
<dbReference type="Gene3D" id="1.20.144.10">
    <property type="entry name" value="Phosphatidic acid phosphatase type 2/haloperoxidase"/>
    <property type="match status" value="1"/>
</dbReference>
<evidence type="ECO:0000313" key="3">
    <source>
        <dbReference type="EMBL" id="SVA60928.1"/>
    </source>
</evidence>
<dbReference type="EMBL" id="UINC01014251">
    <property type="protein sequence ID" value="SVA60928.1"/>
    <property type="molecule type" value="Genomic_DNA"/>
</dbReference>
<reference evidence="3" key="1">
    <citation type="submission" date="2018-05" db="EMBL/GenBank/DDBJ databases">
        <authorList>
            <person name="Lanie J.A."/>
            <person name="Ng W.-L."/>
            <person name="Kazmierczak K.M."/>
            <person name="Andrzejewski T.M."/>
            <person name="Davidsen T.M."/>
            <person name="Wayne K.J."/>
            <person name="Tettelin H."/>
            <person name="Glass J.I."/>
            <person name="Rusch D."/>
            <person name="Podicherti R."/>
            <person name="Tsui H.-C.T."/>
            <person name="Winkler M.E."/>
        </authorList>
    </citation>
    <scope>NUCLEOTIDE SEQUENCE</scope>
</reference>